<evidence type="ECO:0000256" key="3">
    <source>
        <dbReference type="SAM" id="SignalP"/>
    </source>
</evidence>
<evidence type="ECO:0000313" key="4">
    <source>
        <dbReference type="EMBL" id="ACI94888.1"/>
    </source>
</evidence>
<sequence length="67" mass="7289">MAPSYLLLLCLLLITGLHGAVGFSSTYSRTMLMNTDGWWRHRHPTSCFGGRLDKIGSLSGMGCGRVS</sequence>
<name>B8R1V3_9SALA</name>
<evidence type="ECO:0000256" key="1">
    <source>
        <dbReference type="ARBA" id="ARBA00004613"/>
    </source>
</evidence>
<protein>
    <submittedName>
        <fullName evidence="4">Natriuretic-like peptide</fullName>
    </submittedName>
</protein>
<dbReference type="GO" id="GO:0005179">
    <property type="term" value="F:hormone activity"/>
    <property type="evidence" value="ECO:0007669"/>
    <property type="project" value="InterPro"/>
</dbReference>
<evidence type="ECO:0000256" key="2">
    <source>
        <dbReference type="ARBA" id="ARBA00022525"/>
    </source>
</evidence>
<reference evidence="4" key="1">
    <citation type="journal article" date="2009" name="Gene">
        <title>Evolutionary shifts in courtship pheromone composition revealed by EST analysis of plethodontid salamander mental glands.</title>
        <authorList>
            <person name="Kiemnec-Tyburczy K.M."/>
            <person name="Watts R.A."/>
            <person name="Gregg R.G."/>
            <person name="von Borstel D."/>
            <person name="Arnold S.J."/>
        </authorList>
    </citation>
    <scope>NUCLEOTIDE SEQUENCE</scope>
</reference>
<dbReference type="InterPro" id="IPR000663">
    <property type="entry name" value="Natr_peptide"/>
</dbReference>
<dbReference type="EMBL" id="EU797453">
    <property type="protein sequence ID" value="ACI94888.1"/>
    <property type="molecule type" value="mRNA"/>
</dbReference>
<feature type="signal peptide" evidence="3">
    <location>
        <begin position="1"/>
        <end position="22"/>
    </location>
</feature>
<organism evidence="4">
    <name type="scientific">Eurycea guttolineata</name>
    <name type="common">three-lined salamander</name>
    <dbReference type="NCBI Taxonomy" id="332576"/>
    <lineage>
        <taxon>Eukaryota</taxon>
        <taxon>Metazoa</taxon>
        <taxon>Chordata</taxon>
        <taxon>Craniata</taxon>
        <taxon>Vertebrata</taxon>
        <taxon>Euteleostomi</taxon>
        <taxon>Amphibia</taxon>
        <taxon>Batrachia</taxon>
        <taxon>Caudata</taxon>
        <taxon>Salamandroidea</taxon>
        <taxon>Plethodontidae</taxon>
        <taxon>Hemidactyliinae</taxon>
        <taxon>Eurycea</taxon>
    </lineage>
</organism>
<dbReference type="SMART" id="SM00183">
    <property type="entry name" value="NAT_PEP"/>
    <property type="match status" value="1"/>
</dbReference>
<dbReference type="GO" id="GO:0005576">
    <property type="term" value="C:extracellular region"/>
    <property type="evidence" value="ECO:0007669"/>
    <property type="project" value="UniProtKB-SubCell"/>
</dbReference>
<feature type="chain" id="PRO_5002877988" evidence="3">
    <location>
        <begin position="23"/>
        <end position="67"/>
    </location>
</feature>
<comment type="subcellular location">
    <subcellularLocation>
        <location evidence="1">Secreted</location>
    </subcellularLocation>
</comment>
<dbReference type="AlphaFoldDB" id="B8R1V3"/>
<accession>B8R1V3</accession>
<keyword evidence="2" id="KW-0964">Secreted</keyword>
<proteinExistence type="evidence at transcript level"/>
<keyword evidence="3" id="KW-0732">Signal</keyword>
<dbReference type="Pfam" id="PF00212">
    <property type="entry name" value="ANP"/>
    <property type="match status" value="1"/>
</dbReference>